<gene>
    <name evidence="2" type="ORF">ACERLL_01430</name>
</gene>
<dbReference type="InterPro" id="IPR011051">
    <property type="entry name" value="RmlC_Cupin_sf"/>
</dbReference>
<sequence length="163" mass="17938">MPITRIDDTRLDALRGEARDRDRLRANDNLHPELTDPVQRMLNAFEPGTYVRPHRHGSPPKWELFLALSGAAACLTFDDSGMVTERCEIRAGGPLYGAEIPAGTWHSLAALAPGTVLFEIKPGPYAPLTDKDFADWAPEEGGAEAAALEAWMRGAEEGERWSR</sequence>
<dbReference type="Proteomes" id="UP001575181">
    <property type="component" value="Unassembled WGS sequence"/>
</dbReference>
<evidence type="ECO:0000313" key="3">
    <source>
        <dbReference type="Proteomes" id="UP001575181"/>
    </source>
</evidence>
<dbReference type="SUPFAM" id="SSF51182">
    <property type="entry name" value="RmlC-like cupins"/>
    <property type="match status" value="1"/>
</dbReference>
<evidence type="ECO:0000259" key="1">
    <source>
        <dbReference type="Pfam" id="PF19480"/>
    </source>
</evidence>
<keyword evidence="3" id="KW-1185">Reference proteome</keyword>
<protein>
    <submittedName>
        <fullName evidence="2">WbuC family cupin fold metalloprotein</fullName>
    </submittedName>
</protein>
<dbReference type="InterPro" id="IPR014710">
    <property type="entry name" value="RmlC-like_jellyroll"/>
</dbReference>
<dbReference type="Gene3D" id="2.60.120.10">
    <property type="entry name" value="Jelly Rolls"/>
    <property type="match status" value="1"/>
</dbReference>
<name>A0ABV4TTQ6_9GAMM</name>
<dbReference type="RefSeq" id="WP_373654271.1">
    <property type="nucleotide sequence ID" value="NZ_JBGUAW010000001.1"/>
</dbReference>
<evidence type="ECO:0000313" key="2">
    <source>
        <dbReference type="EMBL" id="MFA9459486.1"/>
    </source>
</evidence>
<dbReference type="InterPro" id="IPR046058">
    <property type="entry name" value="WbuC_cupin"/>
</dbReference>
<dbReference type="NCBIfam" id="TIGR04366">
    <property type="entry name" value="cupin_WbuC"/>
    <property type="match status" value="1"/>
</dbReference>
<comment type="caution">
    <text evidence="2">The sequence shown here is derived from an EMBL/GenBank/DDBJ whole genome shotgun (WGS) entry which is preliminary data.</text>
</comment>
<dbReference type="InterPro" id="IPR027565">
    <property type="entry name" value="Cupin_WbuC"/>
</dbReference>
<dbReference type="EMBL" id="JBGUAW010000001">
    <property type="protein sequence ID" value="MFA9459486.1"/>
    <property type="molecule type" value="Genomic_DNA"/>
</dbReference>
<accession>A0ABV4TTQ6</accession>
<dbReference type="CDD" id="cd07005">
    <property type="entry name" value="cupin_WbuC-like"/>
    <property type="match status" value="1"/>
</dbReference>
<proteinExistence type="predicted"/>
<reference evidence="2 3" key="1">
    <citation type="submission" date="2024-08" db="EMBL/GenBank/DDBJ databases">
        <title>Whole-genome sequencing of halo(alkali)philic microorganisms from hypersaline lakes.</title>
        <authorList>
            <person name="Sorokin D.Y."/>
            <person name="Merkel A.Y."/>
            <person name="Messina E."/>
            <person name="Yakimov M."/>
        </authorList>
    </citation>
    <scope>NUCLEOTIDE SEQUENCE [LARGE SCALE GENOMIC DNA]</scope>
    <source>
        <strain evidence="2 3">Cl-TMA</strain>
    </source>
</reference>
<dbReference type="Pfam" id="PF19480">
    <property type="entry name" value="DUF6016"/>
    <property type="match status" value="1"/>
</dbReference>
<organism evidence="2 3">
    <name type="scientific">Thiohalorhabdus methylotrophus</name>
    <dbReference type="NCBI Taxonomy" id="3242694"/>
    <lineage>
        <taxon>Bacteria</taxon>
        <taxon>Pseudomonadati</taxon>
        <taxon>Pseudomonadota</taxon>
        <taxon>Gammaproteobacteria</taxon>
        <taxon>Thiohalorhabdales</taxon>
        <taxon>Thiohalorhabdaceae</taxon>
        <taxon>Thiohalorhabdus</taxon>
    </lineage>
</organism>
<feature type="domain" description="Cupin fold metalloprotein WbuC cupin" evidence="1">
    <location>
        <begin position="6"/>
        <end position="88"/>
    </location>
</feature>